<proteinExistence type="predicted"/>
<feature type="transmembrane region" description="Helical" evidence="2">
    <location>
        <begin position="125"/>
        <end position="143"/>
    </location>
</feature>
<dbReference type="RefSeq" id="XP_007741655.1">
    <property type="nucleotide sequence ID" value="XM_007743465.1"/>
</dbReference>
<evidence type="ECO:0000256" key="1">
    <source>
        <dbReference type="SAM" id="MobiDB-lite"/>
    </source>
</evidence>
<gene>
    <name evidence="3" type="ORF">A1O5_02851</name>
</gene>
<comment type="caution">
    <text evidence="3">The sequence shown here is derived from an EMBL/GenBank/DDBJ whole genome shotgun (WGS) entry which is preliminary data.</text>
</comment>
<dbReference type="OrthoDB" id="4157613at2759"/>
<organism evidence="3 4">
    <name type="scientific">Cladophialophora psammophila CBS 110553</name>
    <dbReference type="NCBI Taxonomy" id="1182543"/>
    <lineage>
        <taxon>Eukaryota</taxon>
        <taxon>Fungi</taxon>
        <taxon>Dikarya</taxon>
        <taxon>Ascomycota</taxon>
        <taxon>Pezizomycotina</taxon>
        <taxon>Eurotiomycetes</taxon>
        <taxon>Chaetothyriomycetidae</taxon>
        <taxon>Chaetothyriales</taxon>
        <taxon>Herpotrichiellaceae</taxon>
        <taxon>Cladophialophora</taxon>
    </lineage>
</organism>
<feature type="transmembrane region" description="Helical" evidence="2">
    <location>
        <begin position="155"/>
        <end position="175"/>
    </location>
</feature>
<dbReference type="AlphaFoldDB" id="W9XB56"/>
<evidence type="ECO:0000256" key="2">
    <source>
        <dbReference type="SAM" id="Phobius"/>
    </source>
</evidence>
<keyword evidence="2" id="KW-0472">Membrane</keyword>
<protein>
    <submittedName>
        <fullName evidence="3">Uncharacterized protein</fullName>
    </submittedName>
</protein>
<dbReference type="HOGENOM" id="CLU_1156271_0_0_1"/>
<keyword evidence="2" id="KW-0812">Transmembrane</keyword>
<keyword evidence="4" id="KW-1185">Reference proteome</keyword>
<evidence type="ECO:0000313" key="3">
    <source>
        <dbReference type="EMBL" id="EXJ74555.1"/>
    </source>
</evidence>
<dbReference type="EMBL" id="AMGX01000003">
    <property type="protein sequence ID" value="EXJ74555.1"/>
    <property type="molecule type" value="Genomic_DNA"/>
</dbReference>
<name>W9XB56_9EURO</name>
<evidence type="ECO:0000313" key="4">
    <source>
        <dbReference type="Proteomes" id="UP000019471"/>
    </source>
</evidence>
<accession>W9XB56</accession>
<keyword evidence="2" id="KW-1133">Transmembrane helix</keyword>
<sequence length="232" mass="25723">MDVAPRPGSDATGLQPTSIVSPARGRGRIPPPPFNAGGLKRNALDHIRSYRRFFNSSQWARIDLHAAEGPSGTTDIGKHSTKKQAEDPIVKRKVIQGMLMTDLQRLLAGIDRLERSLRRGRYPRWLVNGTLAALWNAIVINYIPAPKRDSYGSHILHSSYIATGAYLLSLPLFGYPILNYERQLSCTVAVKEGLMDLYGLVRKGAVLDDADISCLTDSQWDVVPWSKVETDV</sequence>
<reference evidence="3 4" key="1">
    <citation type="submission" date="2013-03" db="EMBL/GenBank/DDBJ databases">
        <title>The Genome Sequence of Cladophialophora psammophila CBS 110553.</title>
        <authorList>
            <consortium name="The Broad Institute Genomics Platform"/>
            <person name="Cuomo C."/>
            <person name="de Hoog S."/>
            <person name="Gorbushina A."/>
            <person name="Walker B."/>
            <person name="Young S.K."/>
            <person name="Zeng Q."/>
            <person name="Gargeya S."/>
            <person name="Fitzgerald M."/>
            <person name="Haas B."/>
            <person name="Abouelleil A."/>
            <person name="Allen A.W."/>
            <person name="Alvarado L."/>
            <person name="Arachchi H.M."/>
            <person name="Berlin A.M."/>
            <person name="Chapman S.B."/>
            <person name="Gainer-Dewar J."/>
            <person name="Goldberg J."/>
            <person name="Griggs A."/>
            <person name="Gujja S."/>
            <person name="Hansen M."/>
            <person name="Howarth C."/>
            <person name="Imamovic A."/>
            <person name="Ireland A."/>
            <person name="Larimer J."/>
            <person name="McCowan C."/>
            <person name="Murphy C."/>
            <person name="Pearson M."/>
            <person name="Poon T.W."/>
            <person name="Priest M."/>
            <person name="Roberts A."/>
            <person name="Saif S."/>
            <person name="Shea T."/>
            <person name="Sisk P."/>
            <person name="Sykes S."/>
            <person name="Wortman J."/>
            <person name="Nusbaum C."/>
            <person name="Birren B."/>
        </authorList>
    </citation>
    <scope>NUCLEOTIDE SEQUENCE [LARGE SCALE GENOMIC DNA]</scope>
    <source>
        <strain evidence="3 4">CBS 110553</strain>
    </source>
</reference>
<dbReference type="GeneID" id="19187582"/>
<dbReference type="Proteomes" id="UP000019471">
    <property type="component" value="Unassembled WGS sequence"/>
</dbReference>
<feature type="region of interest" description="Disordered" evidence="1">
    <location>
        <begin position="1"/>
        <end position="40"/>
    </location>
</feature>